<feature type="transmembrane region" description="Helical" evidence="6">
    <location>
        <begin position="181"/>
        <end position="203"/>
    </location>
</feature>
<feature type="transmembrane region" description="Helical" evidence="6">
    <location>
        <begin position="120"/>
        <end position="138"/>
    </location>
</feature>
<name>A0ABT5ZB64_9ACTN</name>
<evidence type="ECO:0000259" key="7">
    <source>
        <dbReference type="Pfam" id="PF00892"/>
    </source>
</evidence>
<proteinExistence type="inferred from homology"/>
<feature type="domain" description="EamA" evidence="7">
    <location>
        <begin position="7"/>
        <end position="133"/>
    </location>
</feature>
<feature type="transmembrane region" description="Helical" evidence="6">
    <location>
        <begin position="93"/>
        <end position="111"/>
    </location>
</feature>
<evidence type="ECO:0000256" key="3">
    <source>
        <dbReference type="ARBA" id="ARBA00022692"/>
    </source>
</evidence>
<reference evidence="8 9" key="1">
    <citation type="submission" date="2023-03" db="EMBL/GenBank/DDBJ databases">
        <title>Draft genome sequence of type strain Streptomyces ferralitis JCM 14344.</title>
        <authorList>
            <person name="Klaysubun C."/>
            <person name="Duangmal K."/>
        </authorList>
    </citation>
    <scope>NUCLEOTIDE SEQUENCE [LARGE SCALE GENOMIC DNA]</scope>
    <source>
        <strain evidence="8 9">JCM 14344</strain>
    </source>
</reference>
<keyword evidence="4 6" id="KW-1133">Transmembrane helix</keyword>
<comment type="similarity">
    <text evidence="2">Belongs to the EamA transporter family.</text>
</comment>
<dbReference type="Proteomes" id="UP001220022">
    <property type="component" value="Unassembled WGS sequence"/>
</dbReference>
<keyword evidence="9" id="KW-1185">Reference proteome</keyword>
<evidence type="ECO:0000256" key="1">
    <source>
        <dbReference type="ARBA" id="ARBA00004141"/>
    </source>
</evidence>
<dbReference type="InterPro" id="IPR037185">
    <property type="entry name" value="EmrE-like"/>
</dbReference>
<evidence type="ECO:0000256" key="4">
    <source>
        <dbReference type="ARBA" id="ARBA00022989"/>
    </source>
</evidence>
<accession>A0ABT5ZB64</accession>
<comment type="caution">
    <text evidence="8">The sequence shown here is derived from an EMBL/GenBank/DDBJ whole genome shotgun (WGS) entry which is preliminary data.</text>
</comment>
<organism evidence="8 9">
    <name type="scientific">Streptantibioticus ferralitis</name>
    <dbReference type="NCBI Taxonomy" id="236510"/>
    <lineage>
        <taxon>Bacteria</taxon>
        <taxon>Bacillati</taxon>
        <taxon>Actinomycetota</taxon>
        <taxon>Actinomycetes</taxon>
        <taxon>Kitasatosporales</taxon>
        <taxon>Streptomycetaceae</taxon>
        <taxon>Streptantibioticus</taxon>
    </lineage>
</organism>
<dbReference type="Gene3D" id="1.10.3730.20">
    <property type="match status" value="1"/>
</dbReference>
<dbReference type="Pfam" id="PF00892">
    <property type="entry name" value="EamA"/>
    <property type="match status" value="2"/>
</dbReference>
<keyword evidence="3 6" id="KW-0812">Transmembrane</keyword>
<feature type="transmembrane region" description="Helical" evidence="6">
    <location>
        <begin position="150"/>
        <end position="169"/>
    </location>
</feature>
<dbReference type="PANTHER" id="PTHR32322:SF2">
    <property type="entry name" value="EAMA DOMAIN-CONTAINING PROTEIN"/>
    <property type="match status" value="1"/>
</dbReference>
<sequence length="308" mass="33101">MTLRLQFLLLSVPLTAAGNLIAARYALEGFTPEEANALRYLLAMAALLPFVGRWPRPVRSDLPWLAATGVLGICVYNVLFFEALRLIPAAEAGLIEMIIPVASLVLAWLILHERVSRRQVVGIAVGWLGIVWLMKILPPNAAAAQSAGDWRGELLMTIAVLIFAVYGVTSKLAMRRLPPPAVAAWGCLFGAVPLVLLAAPGLISHPEHLTAAPLASWLGVLFGGLIGFVYNIIAWYYCFTRIGVSRTNVYLYLVPVLGAALAVPIFGESLSGWQLVGAAVTMGGVVFATAELPARTRLRSGVPARNRE</sequence>
<feature type="transmembrane region" description="Helical" evidence="6">
    <location>
        <begin position="273"/>
        <end position="290"/>
    </location>
</feature>
<dbReference type="PANTHER" id="PTHR32322">
    <property type="entry name" value="INNER MEMBRANE TRANSPORTER"/>
    <property type="match status" value="1"/>
</dbReference>
<feature type="transmembrane region" description="Helical" evidence="6">
    <location>
        <begin position="215"/>
        <end position="237"/>
    </location>
</feature>
<evidence type="ECO:0000256" key="2">
    <source>
        <dbReference type="ARBA" id="ARBA00007362"/>
    </source>
</evidence>
<dbReference type="RefSeq" id="WP_275822335.1">
    <property type="nucleotide sequence ID" value="NZ_BAAANM010000043.1"/>
</dbReference>
<gene>
    <name evidence="8" type="ORF">P2L57_36810</name>
</gene>
<dbReference type="InterPro" id="IPR000620">
    <property type="entry name" value="EamA_dom"/>
</dbReference>
<evidence type="ECO:0000313" key="8">
    <source>
        <dbReference type="EMBL" id="MDF2261086.1"/>
    </source>
</evidence>
<feature type="transmembrane region" description="Helical" evidence="6">
    <location>
        <begin position="38"/>
        <end position="55"/>
    </location>
</feature>
<evidence type="ECO:0000256" key="6">
    <source>
        <dbReference type="SAM" id="Phobius"/>
    </source>
</evidence>
<evidence type="ECO:0000313" key="9">
    <source>
        <dbReference type="Proteomes" id="UP001220022"/>
    </source>
</evidence>
<protein>
    <submittedName>
        <fullName evidence="8">DMT family transporter</fullName>
    </submittedName>
</protein>
<dbReference type="EMBL" id="JARHTQ010000047">
    <property type="protein sequence ID" value="MDF2261086.1"/>
    <property type="molecule type" value="Genomic_DNA"/>
</dbReference>
<feature type="transmembrane region" description="Helical" evidence="6">
    <location>
        <begin position="62"/>
        <end position="81"/>
    </location>
</feature>
<evidence type="ECO:0000256" key="5">
    <source>
        <dbReference type="ARBA" id="ARBA00023136"/>
    </source>
</evidence>
<dbReference type="InterPro" id="IPR050638">
    <property type="entry name" value="AA-Vitamin_Transporters"/>
</dbReference>
<dbReference type="SUPFAM" id="SSF103481">
    <property type="entry name" value="Multidrug resistance efflux transporter EmrE"/>
    <property type="match status" value="2"/>
</dbReference>
<feature type="domain" description="EamA" evidence="7">
    <location>
        <begin position="151"/>
        <end position="288"/>
    </location>
</feature>
<feature type="transmembrane region" description="Helical" evidence="6">
    <location>
        <begin position="249"/>
        <end position="267"/>
    </location>
</feature>
<keyword evidence="5 6" id="KW-0472">Membrane</keyword>
<comment type="subcellular location">
    <subcellularLocation>
        <location evidence="1">Membrane</location>
        <topology evidence="1">Multi-pass membrane protein</topology>
    </subcellularLocation>
</comment>